<feature type="compositionally biased region" description="Low complexity" evidence="2">
    <location>
        <begin position="36"/>
        <end position="49"/>
    </location>
</feature>
<evidence type="ECO:0000313" key="4">
    <source>
        <dbReference type="EMBL" id="CAB4203256.1"/>
    </source>
</evidence>
<accession>A0A6J5RXA4</accession>
<keyword evidence="1" id="KW-0175">Coiled coil</keyword>
<evidence type="ECO:0000313" key="3">
    <source>
        <dbReference type="EMBL" id="CAB4172824.1"/>
    </source>
</evidence>
<dbReference type="EMBL" id="LR797437">
    <property type="protein sequence ID" value="CAB4216095.1"/>
    <property type="molecule type" value="Genomic_DNA"/>
</dbReference>
<evidence type="ECO:0000313" key="5">
    <source>
        <dbReference type="EMBL" id="CAB4216095.1"/>
    </source>
</evidence>
<reference evidence="4" key="1">
    <citation type="submission" date="2020-05" db="EMBL/GenBank/DDBJ databases">
        <authorList>
            <person name="Chiriac C."/>
            <person name="Salcher M."/>
            <person name="Ghai R."/>
            <person name="Kavagutti S V."/>
        </authorList>
    </citation>
    <scope>NUCLEOTIDE SEQUENCE</scope>
</reference>
<proteinExistence type="predicted"/>
<feature type="coiled-coil region" evidence="1">
    <location>
        <begin position="111"/>
        <end position="164"/>
    </location>
</feature>
<organism evidence="4">
    <name type="scientific">uncultured Caudovirales phage</name>
    <dbReference type="NCBI Taxonomy" id="2100421"/>
    <lineage>
        <taxon>Viruses</taxon>
        <taxon>Duplodnaviria</taxon>
        <taxon>Heunggongvirae</taxon>
        <taxon>Uroviricota</taxon>
        <taxon>Caudoviricetes</taxon>
        <taxon>Peduoviridae</taxon>
        <taxon>Maltschvirus</taxon>
        <taxon>Maltschvirus maltsch</taxon>
    </lineage>
</organism>
<feature type="region of interest" description="Disordered" evidence="2">
    <location>
        <begin position="36"/>
        <end position="59"/>
    </location>
</feature>
<evidence type="ECO:0000256" key="1">
    <source>
        <dbReference type="SAM" id="Coils"/>
    </source>
</evidence>
<dbReference type="EMBL" id="LR797328">
    <property type="protein sequence ID" value="CAB4203256.1"/>
    <property type="molecule type" value="Genomic_DNA"/>
</dbReference>
<sequence length="585" mass="63720">MADANAQRLVIKIVGDTSELEASLSKIKSTAATIVGSGSSGATPGAPLGTPTPPPPDPSLSAAAAKAGLDKLSLRIAGLRRESKAAGMDIYKNIGNPFLVISSLSQRITGIYQLTQDAEKARMKLEGINDELQIAKRAGDETQVIKLTESANDAANEVDKLNKKMTSFGTRLRGVGDFFVNQFMTAGLFGFFQVNAMIIQGLATAGLSMVRSLVDPIGVARDRAKELADLVNKFGGTKKLALALDMSDEDRKTLEAAVRVAESQTAFERRLAAEKGITETKGLTAGAYTEDQVKKLRMEEAMRVLGSKGFEAEMLRFFGWDATFGGPGHETGDQSARNAGLAITPQSLAKQAQLDYARQLVEVARENGSLDEEQRKTLQEVYGIEGKRLLQAYDFIKVEKSRTTELERQRDELERQRFMLTGNNAGLGEGAGAELDAVSIKIKASQDRAAKYQSQLDSMAAAEQRRQIARTVGEARSELVRAGVARAGVSGFEMAAGILEARQRFNEAREQAAQQRRQSVLMEKIARESAKQNDYNKQIDIIRNGMELAMANWELQLTIDPAADNRLAARFRPAIDRLNRFNIPS</sequence>
<evidence type="ECO:0000256" key="2">
    <source>
        <dbReference type="SAM" id="MobiDB-lite"/>
    </source>
</evidence>
<name>A0A6J5RXA4_9CAUD</name>
<gene>
    <name evidence="4" type="ORF">UFOVP1381_12</name>
    <name evidence="5" type="ORF">UFOVP1476_38</name>
    <name evidence="3" type="ORF">UFOVP944_8</name>
</gene>
<dbReference type="EMBL" id="LR796890">
    <property type="protein sequence ID" value="CAB4172824.1"/>
    <property type="molecule type" value="Genomic_DNA"/>
</dbReference>
<protein>
    <submittedName>
        <fullName evidence="4">Uncharacterized protein</fullName>
    </submittedName>
</protein>